<keyword evidence="3" id="KW-1185">Reference proteome</keyword>
<dbReference type="OrthoDB" id="5858518at2759"/>
<organism evidence="2 3">
    <name type="scientific">Ancylostoma ceylanicum</name>
    <dbReference type="NCBI Taxonomy" id="53326"/>
    <lineage>
        <taxon>Eukaryota</taxon>
        <taxon>Metazoa</taxon>
        <taxon>Ecdysozoa</taxon>
        <taxon>Nematoda</taxon>
        <taxon>Chromadorea</taxon>
        <taxon>Rhabditida</taxon>
        <taxon>Rhabditina</taxon>
        <taxon>Rhabditomorpha</taxon>
        <taxon>Strongyloidea</taxon>
        <taxon>Ancylostomatidae</taxon>
        <taxon>Ancylostomatinae</taxon>
        <taxon>Ancylostoma</taxon>
    </lineage>
</organism>
<protein>
    <recommendedName>
        <fullName evidence="4">CC domain-containing protein</fullName>
    </recommendedName>
</protein>
<evidence type="ECO:0008006" key="4">
    <source>
        <dbReference type="Google" id="ProtNLM"/>
    </source>
</evidence>
<keyword evidence="1" id="KW-0732">Signal</keyword>
<dbReference type="STRING" id="53326.A0A016TSL8"/>
<proteinExistence type="predicted"/>
<dbReference type="Proteomes" id="UP000024635">
    <property type="component" value="Unassembled WGS sequence"/>
</dbReference>
<evidence type="ECO:0000313" key="2">
    <source>
        <dbReference type="EMBL" id="EYC05756.1"/>
    </source>
</evidence>
<gene>
    <name evidence="2" type="primary">Acey_s0080.g1344</name>
    <name evidence="2" type="synonym">Acey-hpo-26</name>
    <name evidence="2" type="ORF">Y032_0080g1344</name>
</gene>
<dbReference type="AlphaFoldDB" id="A0A016TSL8"/>
<reference evidence="3" key="1">
    <citation type="journal article" date="2015" name="Nat. Genet.">
        <title>The genome and transcriptome of the zoonotic hookworm Ancylostoma ceylanicum identify infection-specific gene families.</title>
        <authorList>
            <person name="Schwarz E.M."/>
            <person name="Hu Y."/>
            <person name="Antoshechkin I."/>
            <person name="Miller M.M."/>
            <person name="Sternberg P.W."/>
            <person name="Aroian R.V."/>
        </authorList>
    </citation>
    <scope>NUCLEOTIDE SEQUENCE</scope>
    <source>
        <strain evidence="3">HY135</strain>
    </source>
</reference>
<sequence length="358" mass="38398">MIHHAVFLLALVSTSFAKDISRSKRQLRSYFMCGGYGNGYISNTACGNYNGCGSNCGGSTAMIIPNSFYAPSTNCQTSCSNVNCNQYNGQYINGQYVAVANGNGQYSPCASSCCSGWNNWNSASSWPAWGNSVVVSGSSNDYYNPYVTNTNNGNDFYNPYYINTNPLTQYFCAVVLNRLADHALAMGCVRRGIYAWLAMCAAVVLSEPAQVSRGLTLTVCINGACPDGHACGKACPCTNCQPSCQYRCSTTMYCQTININWVCKNGCCAENAYTPYPPITTTTATPTIRPNPLCEGREASAGYCQAGGSCPSGFLCTSNNVCCRCAYGTSIGPCVNSQCPDNFQCNMNNECCPYQVGR</sequence>
<feature type="signal peptide" evidence="1">
    <location>
        <begin position="1"/>
        <end position="17"/>
    </location>
</feature>
<evidence type="ECO:0000313" key="3">
    <source>
        <dbReference type="Proteomes" id="UP000024635"/>
    </source>
</evidence>
<feature type="chain" id="PRO_5001491429" description="CC domain-containing protein" evidence="1">
    <location>
        <begin position="18"/>
        <end position="358"/>
    </location>
</feature>
<evidence type="ECO:0000256" key="1">
    <source>
        <dbReference type="SAM" id="SignalP"/>
    </source>
</evidence>
<dbReference type="EMBL" id="JARK01001416">
    <property type="protein sequence ID" value="EYC05756.1"/>
    <property type="molecule type" value="Genomic_DNA"/>
</dbReference>
<comment type="caution">
    <text evidence="2">The sequence shown here is derived from an EMBL/GenBank/DDBJ whole genome shotgun (WGS) entry which is preliminary data.</text>
</comment>
<name>A0A016TSL8_9BILA</name>
<accession>A0A016TSL8</accession>